<dbReference type="GO" id="GO:0006355">
    <property type="term" value="P:regulation of DNA-templated transcription"/>
    <property type="evidence" value="ECO:0007669"/>
    <property type="project" value="InterPro"/>
</dbReference>
<reference evidence="2" key="2">
    <citation type="journal article" date="2023" name="Int. J. Mol. Sci.">
        <title>De Novo Assembly and Annotation of 11 Diverse Shrub Willow (Salix) Genomes Reveals Novel Gene Organization in Sex-Linked Regions.</title>
        <authorList>
            <person name="Hyden B."/>
            <person name="Feng K."/>
            <person name="Yates T.B."/>
            <person name="Jawdy S."/>
            <person name="Cereghino C."/>
            <person name="Smart L.B."/>
            <person name="Muchero W."/>
        </authorList>
    </citation>
    <scope>NUCLEOTIDE SEQUENCE</scope>
    <source>
        <tissue evidence="2">Shoot tip</tissue>
    </source>
</reference>
<dbReference type="InterPro" id="IPR036529">
    <property type="entry name" value="KIX_dom_sf"/>
</dbReference>
<dbReference type="EMBL" id="JAPFFK010000017">
    <property type="protein sequence ID" value="KAJ6697834.1"/>
    <property type="molecule type" value="Genomic_DNA"/>
</dbReference>
<protein>
    <submittedName>
        <fullName evidence="2">COACTIVATOR CBP KIX DOMAIN-CONTAINING PROTEIN-RELATED</fullName>
    </submittedName>
</protein>
<dbReference type="PANTHER" id="PTHR35300:SF5">
    <property type="entry name" value="HISTONE ACETYLTRANSFERASE"/>
    <property type="match status" value="1"/>
</dbReference>
<keyword evidence="3" id="KW-1185">Reference proteome</keyword>
<name>A0A9Q0T1E8_SALPP</name>
<dbReference type="AlphaFoldDB" id="A0A9Q0T1E8"/>
<organism evidence="2 3">
    <name type="scientific">Salix purpurea</name>
    <name type="common">Purple osier willow</name>
    <dbReference type="NCBI Taxonomy" id="77065"/>
    <lineage>
        <taxon>Eukaryota</taxon>
        <taxon>Viridiplantae</taxon>
        <taxon>Streptophyta</taxon>
        <taxon>Embryophyta</taxon>
        <taxon>Tracheophyta</taxon>
        <taxon>Spermatophyta</taxon>
        <taxon>Magnoliopsida</taxon>
        <taxon>eudicotyledons</taxon>
        <taxon>Gunneridae</taxon>
        <taxon>Pentapetalae</taxon>
        <taxon>rosids</taxon>
        <taxon>fabids</taxon>
        <taxon>Malpighiales</taxon>
        <taxon>Salicaceae</taxon>
        <taxon>Saliceae</taxon>
        <taxon>Salix</taxon>
    </lineage>
</organism>
<reference evidence="2" key="1">
    <citation type="submission" date="2022-11" db="EMBL/GenBank/DDBJ databases">
        <authorList>
            <person name="Hyden B.L."/>
            <person name="Feng K."/>
            <person name="Yates T."/>
            <person name="Jawdy S."/>
            <person name="Smart L.B."/>
            <person name="Muchero W."/>
        </authorList>
    </citation>
    <scope>NUCLEOTIDE SEQUENCE</scope>
    <source>
        <tissue evidence="2">Shoot tip</tissue>
    </source>
</reference>
<evidence type="ECO:0000313" key="2">
    <source>
        <dbReference type="EMBL" id="KAJ6697834.1"/>
    </source>
</evidence>
<dbReference type="Proteomes" id="UP001151532">
    <property type="component" value="Chromosome 6"/>
</dbReference>
<dbReference type="GO" id="GO:0003712">
    <property type="term" value="F:transcription coregulator activity"/>
    <property type="evidence" value="ECO:0007669"/>
    <property type="project" value="InterPro"/>
</dbReference>
<gene>
    <name evidence="2" type="ORF">OIU79_011402</name>
</gene>
<comment type="caution">
    <text evidence="2">The sequence shown here is derived from an EMBL/GenBank/DDBJ whole genome shotgun (WGS) entry which is preliminary data.</text>
</comment>
<dbReference type="PANTHER" id="PTHR35300">
    <property type="entry name" value="COACTIVATOR CBP, KIX DOMAIN-CONTAINING PROTEIN-RELATED"/>
    <property type="match status" value="1"/>
</dbReference>
<dbReference type="OrthoDB" id="1937968at2759"/>
<accession>A0A9Q0T1E8</accession>
<dbReference type="Gene3D" id="1.10.246.20">
    <property type="entry name" value="Coactivator CBP, KIX domain"/>
    <property type="match status" value="1"/>
</dbReference>
<evidence type="ECO:0000256" key="1">
    <source>
        <dbReference type="ARBA" id="ARBA00023242"/>
    </source>
</evidence>
<proteinExistence type="predicted"/>
<keyword evidence="1" id="KW-0539">Nucleus</keyword>
<evidence type="ECO:0000313" key="3">
    <source>
        <dbReference type="Proteomes" id="UP001151532"/>
    </source>
</evidence>
<sequence>MPRPGPRPYECVRRAWHSDRHQPIRGSLIQEIFRLVNEAHGSTTKKNKEWQEKLPVVVLKAEEIMYSKANSEAEYMEPKTLWDRTNDAINTIIRRDESMETGELLQPCIEAALNLGCTPRRASRSQRNCNPSFYLSPTTREPNTLLPGSMHSSIQADHASNSRVLPNYPNMVKPMIMNSTPSGSESQDFAGQINGTSNKFLFIDDNIPLYNVNQCLPLENYRIPSPCSVYPLYYGGCLEPRRGCGALPKTLPGTMEPVEVAAMQNFFPRTEDIPVQICHADHRKDSPLQQQETGCDLSLRLGSLPAPMPSLITKQLTRVNVADPLVPRSSKLREHVNIDVTTKKRKAVLDHHVEDQFYWQQPKLRCNQ</sequence>